<dbReference type="InterPro" id="IPR008990">
    <property type="entry name" value="Elect_transpt_acc-like_dom_sf"/>
</dbReference>
<dbReference type="SUPFAM" id="SSF50090">
    <property type="entry name" value="Electron transport accessory proteins"/>
    <property type="match status" value="1"/>
</dbReference>
<evidence type="ECO:0000259" key="1">
    <source>
        <dbReference type="Pfam" id="PF21006"/>
    </source>
</evidence>
<proteinExistence type="predicted"/>
<sequence>MAVALNEAGAFTWPQFQKALIARIAIWEAAEQAEQPEWHYYHHWLGALEDVLGAAGVVNGDDVGERADVLARRPAGHDHTH</sequence>
<comment type="caution">
    <text evidence="2">The sequence shown here is derived from an EMBL/GenBank/DDBJ whole genome shotgun (WGS) entry which is preliminary data.</text>
</comment>
<evidence type="ECO:0000313" key="2">
    <source>
        <dbReference type="EMBL" id="GFG55723.1"/>
    </source>
</evidence>
<organism evidence="2 3">
    <name type="scientific">Mycolicibacterium agri</name>
    <name type="common">Mycobacterium agri</name>
    <dbReference type="NCBI Taxonomy" id="36811"/>
    <lineage>
        <taxon>Bacteria</taxon>
        <taxon>Bacillati</taxon>
        <taxon>Actinomycetota</taxon>
        <taxon>Actinomycetes</taxon>
        <taxon>Mycobacteriales</taxon>
        <taxon>Mycobacteriaceae</taxon>
        <taxon>Mycolicibacterium</taxon>
    </lineage>
</organism>
<dbReference type="NCBIfam" id="TIGR03889">
    <property type="entry name" value="nitrile_acc"/>
    <property type="match status" value="1"/>
</dbReference>
<protein>
    <recommendedName>
        <fullName evidence="1">Nitrile hydratase beta subunit-like N-terminal domain-containing protein</fullName>
    </recommendedName>
</protein>
<name>A0A7I9WDC9_MYCAG</name>
<feature type="domain" description="Nitrile hydratase beta subunit-like N-terminal" evidence="1">
    <location>
        <begin position="4"/>
        <end position="71"/>
    </location>
</feature>
<dbReference type="Gene3D" id="1.10.472.20">
    <property type="entry name" value="Nitrile hydratase, beta subunit"/>
    <property type="match status" value="1"/>
</dbReference>
<dbReference type="InterPro" id="IPR049054">
    <property type="entry name" value="CN_hydtase_beta-like_N"/>
</dbReference>
<reference evidence="2 3" key="1">
    <citation type="journal article" date="2019" name="Emerg. Microbes Infect.">
        <title>Comprehensive subspecies identification of 175 nontuberculous mycobacteria species based on 7547 genomic profiles.</title>
        <authorList>
            <person name="Matsumoto Y."/>
            <person name="Kinjo T."/>
            <person name="Motooka D."/>
            <person name="Nabeya D."/>
            <person name="Jung N."/>
            <person name="Uechi K."/>
            <person name="Horii T."/>
            <person name="Iida T."/>
            <person name="Fujita J."/>
            <person name="Nakamura S."/>
        </authorList>
    </citation>
    <scope>NUCLEOTIDE SEQUENCE [LARGE SCALE GENOMIC DNA]</scope>
    <source>
        <strain evidence="2 3">JCM 6377</strain>
    </source>
</reference>
<dbReference type="AlphaFoldDB" id="A0A7I9WDC9"/>
<evidence type="ECO:0000313" key="3">
    <source>
        <dbReference type="Proteomes" id="UP000465302"/>
    </source>
</evidence>
<dbReference type="Pfam" id="PF21006">
    <property type="entry name" value="NHase_beta_N"/>
    <property type="match status" value="1"/>
</dbReference>
<dbReference type="InterPro" id="IPR023808">
    <property type="entry name" value="Nitrile_Hydratase_acc_put"/>
</dbReference>
<dbReference type="EMBL" id="BLKS01000004">
    <property type="protein sequence ID" value="GFG55723.1"/>
    <property type="molecule type" value="Genomic_DNA"/>
</dbReference>
<gene>
    <name evidence="2" type="ORF">MAGR_71640</name>
</gene>
<dbReference type="Proteomes" id="UP000465302">
    <property type="component" value="Unassembled WGS sequence"/>
</dbReference>
<accession>A0A7I9WDC9</accession>
<dbReference type="InterPro" id="IPR042262">
    <property type="entry name" value="CN_hydtase_beta_C"/>
</dbReference>